<evidence type="ECO:0008006" key="9">
    <source>
        <dbReference type="Google" id="ProtNLM"/>
    </source>
</evidence>
<dbReference type="InterPro" id="IPR050775">
    <property type="entry name" value="FAD-binding_Monooxygenases"/>
</dbReference>
<comment type="caution">
    <text evidence="7">The sequence shown here is derived from an EMBL/GenBank/DDBJ whole genome shotgun (WGS) entry which is preliminary data.</text>
</comment>
<dbReference type="AlphaFoldDB" id="A0A0F3IGR7"/>
<dbReference type="InterPro" id="IPR036188">
    <property type="entry name" value="FAD/NAD-bd_sf"/>
</dbReference>
<reference evidence="7 8" key="2">
    <citation type="journal article" date="2016" name="Microb. Ecol.">
        <title>Genome Characteristics of a Novel Type I Methanotroph (Sn10-6) Isolated from a Flooded Indian Rice Field.</title>
        <authorList>
            <person name="Rahalkar M.C."/>
            <person name="Pandit P.S."/>
            <person name="Dhakephalkar P.K."/>
            <person name="Pore S."/>
            <person name="Arora P."/>
            <person name="Kapse N."/>
        </authorList>
    </citation>
    <scope>NUCLEOTIDE SEQUENCE [LARGE SCALE GENOMIC DNA]</scope>
    <source>
        <strain evidence="7 8">Sn10-6</strain>
    </source>
</reference>
<proteinExistence type="inferred from homology"/>
<organism evidence="7 8">
    <name type="scientific">Methylocucumis oryzae</name>
    <dbReference type="NCBI Taxonomy" id="1632867"/>
    <lineage>
        <taxon>Bacteria</taxon>
        <taxon>Pseudomonadati</taxon>
        <taxon>Pseudomonadota</taxon>
        <taxon>Gammaproteobacteria</taxon>
        <taxon>Methylococcales</taxon>
        <taxon>Methylococcaceae</taxon>
        <taxon>Methylocucumis</taxon>
    </lineage>
</organism>
<keyword evidence="3" id="KW-0285">Flavoprotein</keyword>
<protein>
    <recommendedName>
        <fullName evidence="9">Monooxygenase</fullName>
    </recommendedName>
</protein>
<dbReference type="EMBL" id="LAJX01000157">
    <property type="protein sequence ID" value="KJV05897.1"/>
    <property type="molecule type" value="Genomic_DNA"/>
</dbReference>
<sequence length="199" mass="22006">MMRIYKRFNRPNVQLVDTDGKGVTGLTESSVVVGNSHYDVDCLIFATGFEIGTAYPKRAGFELYGENGLSLSDKWAEGMRTLYGMQTQGFPNCFFVGMTQGAYTANYTHMLYEQSEHIAYIVAEVTKRGQRAVDVTEQGEAAWVAEITRLAQSYSTFYQECTPGYYNNEGKPNEGNNAKIASFYGGGSEAFFCLAKGLA</sequence>
<evidence type="ECO:0000313" key="8">
    <source>
        <dbReference type="Proteomes" id="UP000033684"/>
    </source>
</evidence>
<dbReference type="RefSeq" id="WP_045779826.1">
    <property type="nucleotide sequence ID" value="NZ_LAJX01000157.1"/>
</dbReference>
<keyword evidence="8" id="KW-1185">Reference proteome</keyword>
<comment type="similarity">
    <text evidence="2">Belongs to the FAD-binding monooxygenase family.</text>
</comment>
<reference evidence="8" key="1">
    <citation type="submission" date="2015-03" db="EMBL/GenBank/DDBJ databases">
        <title>Draft genome sequence of a novel methanotroph (Sn10-6) isolated from flooded ricefield rhizosphere in India.</title>
        <authorList>
            <person name="Pandit P.S."/>
            <person name="Pore S.D."/>
            <person name="Arora P."/>
            <person name="Kapse N.G."/>
            <person name="Dhakephalkar P.K."/>
            <person name="Rahalkar M.C."/>
        </authorList>
    </citation>
    <scope>NUCLEOTIDE SEQUENCE [LARGE SCALE GENOMIC DNA]</scope>
    <source>
        <strain evidence="8">Sn10-6</strain>
    </source>
</reference>
<dbReference type="OrthoDB" id="312624at2"/>
<accession>A0A0F3IGR7</accession>
<dbReference type="Gene3D" id="3.50.50.60">
    <property type="entry name" value="FAD/NAD(P)-binding domain"/>
    <property type="match status" value="1"/>
</dbReference>
<evidence type="ECO:0000256" key="6">
    <source>
        <dbReference type="ARBA" id="ARBA00023002"/>
    </source>
</evidence>
<keyword evidence="6" id="KW-0560">Oxidoreductase</keyword>
<comment type="cofactor">
    <cofactor evidence="1">
        <name>FAD</name>
        <dbReference type="ChEBI" id="CHEBI:57692"/>
    </cofactor>
</comment>
<dbReference type="SUPFAM" id="SSF51905">
    <property type="entry name" value="FAD/NAD(P)-binding domain"/>
    <property type="match status" value="1"/>
</dbReference>
<gene>
    <name evidence="7" type="ORF">VZ94_14850</name>
</gene>
<dbReference type="Proteomes" id="UP000033684">
    <property type="component" value="Unassembled WGS sequence"/>
</dbReference>
<name>A0A0F3IGR7_9GAMM</name>
<evidence type="ECO:0000313" key="7">
    <source>
        <dbReference type="EMBL" id="KJV05897.1"/>
    </source>
</evidence>
<dbReference type="GO" id="GO:0016491">
    <property type="term" value="F:oxidoreductase activity"/>
    <property type="evidence" value="ECO:0007669"/>
    <property type="project" value="UniProtKB-KW"/>
</dbReference>
<dbReference type="PANTHER" id="PTHR43098:SF2">
    <property type="entry name" value="FAD-BINDING MONOOXYGENASE AUSB-RELATED"/>
    <property type="match status" value="1"/>
</dbReference>
<evidence type="ECO:0000256" key="5">
    <source>
        <dbReference type="ARBA" id="ARBA00022857"/>
    </source>
</evidence>
<evidence type="ECO:0000256" key="4">
    <source>
        <dbReference type="ARBA" id="ARBA00022827"/>
    </source>
</evidence>
<dbReference type="PANTHER" id="PTHR43098">
    <property type="entry name" value="L-ORNITHINE N(5)-MONOOXYGENASE-RELATED"/>
    <property type="match status" value="1"/>
</dbReference>
<keyword evidence="4" id="KW-0274">FAD</keyword>
<keyword evidence="5" id="KW-0521">NADP</keyword>
<evidence type="ECO:0000256" key="2">
    <source>
        <dbReference type="ARBA" id="ARBA00010139"/>
    </source>
</evidence>
<evidence type="ECO:0000256" key="3">
    <source>
        <dbReference type="ARBA" id="ARBA00022630"/>
    </source>
</evidence>
<evidence type="ECO:0000256" key="1">
    <source>
        <dbReference type="ARBA" id="ARBA00001974"/>
    </source>
</evidence>